<protein>
    <submittedName>
        <fullName evidence="3">F-box protein 6</fullName>
    </submittedName>
</protein>
<dbReference type="GO" id="GO:0019005">
    <property type="term" value="C:SCF ubiquitin ligase complex"/>
    <property type="evidence" value="ECO:0007669"/>
    <property type="project" value="TreeGrafter"/>
</dbReference>
<dbReference type="FunFam" id="2.60.120.260:FF:000012">
    <property type="entry name" value="F-box only protein 2"/>
    <property type="match status" value="1"/>
</dbReference>
<dbReference type="PROSITE" id="PS51114">
    <property type="entry name" value="FBA"/>
    <property type="match status" value="1"/>
</dbReference>
<dbReference type="GO" id="GO:0061630">
    <property type="term" value="F:ubiquitin protein ligase activity"/>
    <property type="evidence" value="ECO:0007669"/>
    <property type="project" value="TreeGrafter"/>
</dbReference>
<dbReference type="InterPro" id="IPR008979">
    <property type="entry name" value="Galactose-bd-like_sf"/>
</dbReference>
<dbReference type="InterPro" id="IPR007397">
    <property type="entry name" value="F-box-assoc_dom"/>
</dbReference>
<dbReference type="SUPFAM" id="SSF81383">
    <property type="entry name" value="F-box domain"/>
    <property type="match status" value="1"/>
</dbReference>
<feature type="domain" description="F-box" evidence="1">
    <location>
        <begin position="10"/>
        <end position="57"/>
    </location>
</feature>
<dbReference type="PROSITE" id="PS50181">
    <property type="entry name" value="FBOX"/>
    <property type="match status" value="1"/>
</dbReference>
<dbReference type="OrthoDB" id="6038823at2759"/>
<dbReference type="PANTHER" id="PTHR12125:SF5">
    <property type="entry name" value="F-BOX DOMAIN-CONTAINING PROTEIN"/>
    <property type="match status" value="1"/>
</dbReference>
<dbReference type="Pfam" id="PF04300">
    <property type="entry name" value="FBA"/>
    <property type="match status" value="1"/>
</dbReference>
<dbReference type="InterPro" id="IPR036047">
    <property type="entry name" value="F-box-like_dom_sf"/>
</dbReference>
<dbReference type="EMBL" id="UYJE01006913">
    <property type="protein sequence ID" value="VDI50169.1"/>
    <property type="molecule type" value="Genomic_DNA"/>
</dbReference>
<evidence type="ECO:0000313" key="3">
    <source>
        <dbReference type="EMBL" id="VDI50169.1"/>
    </source>
</evidence>
<dbReference type="Pfam" id="PF12937">
    <property type="entry name" value="F-box-like"/>
    <property type="match status" value="1"/>
</dbReference>
<evidence type="ECO:0000259" key="2">
    <source>
        <dbReference type="PROSITE" id="PS51114"/>
    </source>
</evidence>
<dbReference type="AlphaFoldDB" id="A0A8B6FJG8"/>
<keyword evidence="4" id="KW-1185">Reference proteome</keyword>
<dbReference type="SUPFAM" id="SSF49785">
    <property type="entry name" value="Galactose-binding domain-like"/>
    <property type="match status" value="1"/>
</dbReference>
<dbReference type="GO" id="GO:0031146">
    <property type="term" value="P:SCF-dependent proteasomal ubiquitin-dependent protein catabolic process"/>
    <property type="evidence" value="ECO:0007669"/>
    <property type="project" value="TreeGrafter"/>
</dbReference>
<dbReference type="SMART" id="SM01198">
    <property type="entry name" value="FBA"/>
    <property type="match status" value="1"/>
</dbReference>
<comment type="caution">
    <text evidence="3">The sequence shown here is derived from an EMBL/GenBank/DDBJ whole genome shotgun (WGS) entry which is preliminary data.</text>
</comment>
<dbReference type="GO" id="GO:0036503">
    <property type="term" value="P:ERAD pathway"/>
    <property type="evidence" value="ECO:0007669"/>
    <property type="project" value="TreeGrafter"/>
</dbReference>
<dbReference type="PANTHER" id="PTHR12125">
    <property type="entry name" value="F-BOX ONLY PROTEIN 6-LIKE PROTEIN"/>
    <property type="match status" value="1"/>
</dbReference>
<dbReference type="SMART" id="SM00256">
    <property type="entry name" value="FBOX"/>
    <property type="match status" value="1"/>
</dbReference>
<gene>
    <name evidence="3" type="ORF">MGAL_10B066657</name>
</gene>
<dbReference type="GO" id="GO:0005737">
    <property type="term" value="C:cytoplasm"/>
    <property type="evidence" value="ECO:0007669"/>
    <property type="project" value="TreeGrafter"/>
</dbReference>
<evidence type="ECO:0000313" key="4">
    <source>
        <dbReference type="Proteomes" id="UP000596742"/>
    </source>
</evidence>
<dbReference type="Gene3D" id="2.60.120.260">
    <property type="entry name" value="Galactose-binding domain-like"/>
    <property type="match status" value="1"/>
</dbReference>
<name>A0A8B6FJG8_MYTGA</name>
<dbReference type="InterPro" id="IPR001810">
    <property type="entry name" value="F-box_dom"/>
</dbReference>
<dbReference type="GO" id="GO:0006516">
    <property type="term" value="P:glycoprotein catabolic process"/>
    <property type="evidence" value="ECO:0007669"/>
    <property type="project" value="TreeGrafter"/>
</dbReference>
<reference evidence="3" key="1">
    <citation type="submission" date="2018-11" db="EMBL/GenBank/DDBJ databases">
        <authorList>
            <person name="Alioto T."/>
            <person name="Alioto T."/>
        </authorList>
    </citation>
    <scope>NUCLEOTIDE SEQUENCE</scope>
</reference>
<proteinExistence type="predicted"/>
<dbReference type="InterPro" id="IPR039752">
    <property type="entry name" value="F-box_only"/>
</dbReference>
<organism evidence="3 4">
    <name type="scientific">Mytilus galloprovincialis</name>
    <name type="common">Mediterranean mussel</name>
    <dbReference type="NCBI Taxonomy" id="29158"/>
    <lineage>
        <taxon>Eukaryota</taxon>
        <taxon>Metazoa</taxon>
        <taxon>Spiralia</taxon>
        <taxon>Lophotrochozoa</taxon>
        <taxon>Mollusca</taxon>
        <taxon>Bivalvia</taxon>
        <taxon>Autobranchia</taxon>
        <taxon>Pteriomorphia</taxon>
        <taxon>Mytilida</taxon>
        <taxon>Mytiloidea</taxon>
        <taxon>Mytilidae</taxon>
        <taxon>Mytilinae</taxon>
        <taxon>Mytilus</taxon>
    </lineage>
</organism>
<accession>A0A8B6FJG8</accession>
<dbReference type="Gene3D" id="1.20.1280.50">
    <property type="match status" value="1"/>
</dbReference>
<evidence type="ECO:0000259" key="1">
    <source>
        <dbReference type="PROSITE" id="PS50181"/>
    </source>
</evidence>
<feature type="domain" description="FBA" evidence="2">
    <location>
        <begin position="81"/>
        <end position="269"/>
    </location>
</feature>
<sequence>MMGGQMQKEEFPLTEVPKEIFENILSFLPGKDLLLVCSRVNKEWKTVIDSQSLWHLKCQRLQILFADLLHNHDGPFDFKQYYFKNPYTRNLLKNSKALEGVKHWSLTPLGDYYRNETMFIKEDQPHGSDPLHQFIGKNFGDIQNWVTSYIYSSREQMIDLIAEGCHSHILDHVRPPIVISEWYAARYDCGSEFDMEVKMYAENKEELLDSHQFNCNLNAGRQWFQIRHVFNAYPPGVRYIHYRHAGKDRKFWAGHYGVKMALPTVQFEMNNL</sequence>
<dbReference type="Proteomes" id="UP000596742">
    <property type="component" value="Unassembled WGS sequence"/>
</dbReference>